<evidence type="ECO:0000259" key="4">
    <source>
        <dbReference type="PROSITE" id="PS52035"/>
    </source>
</evidence>
<dbReference type="Proteomes" id="UP000546642">
    <property type="component" value="Unassembled WGS sequence"/>
</dbReference>
<dbReference type="SUPFAM" id="SSF53187">
    <property type="entry name" value="Zn-dependent exopeptidases"/>
    <property type="match status" value="1"/>
</dbReference>
<dbReference type="InterPro" id="IPR000834">
    <property type="entry name" value="Peptidase_M14"/>
</dbReference>
<dbReference type="AlphaFoldDB" id="A0A7W9YG93"/>
<dbReference type="RefSeq" id="WP_184074835.1">
    <property type="nucleotide sequence ID" value="NZ_JACHDS010000001.1"/>
</dbReference>
<sequence>MTPTAKLATLLTALTIAATPAALTTPAHAHTPPPAPATTGHHIDPRPSTAELTHRLHQLHDHSNGRIRITEIGRTNQNRPIYHATVGTGPRRLLYITQQHGNEPLGTPAALEFLRHTGLGTTPWHHWLRSRITVDIIVRANPDGHENNSRYNHDPHADPEHGRKGKGYDPNRYHHPNLHPDHNPVPEAAAIQRTYAATTPDLVVDYHMQGRYTDHHGREITASVMWPTHPDVTTPATDLSRQATVAAAHAITTHHPANNVSTYPGGDYPGIARNAYGLHGSGSILIELSNIGPHAEQRQIRSALAAMTAIAQRTADTSLTRIDPARADRIPPRGAPIPTHERTPTPDHTDTLD</sequence>
<dbReference type="GO" id="GO:0006508">
    <property type="term" value="P:proteolysis"/>
    <property type="evidence" value="ECO:0007669"/>
    <property type="project" value="InterPro"/>
</dbReference>
<feature type="domain" description="Peptidase M14" evidence="4">
    <location>
        <begin position="40"/>
        <end position="314"/>
    </location>
</feature>
<feature type="signal peptide" evidence="3">
    <location>
        <begin position="1"/>
        <end position="29"/>
    </location>
</feature>
<dbReference type="GO" id="GO:0008270">
    <property type="term" value="F:zinc ion binding"/>
    <property type="evidence" value="ECO:0007669"/>
    <property type="project" value="InterPro"/>
</dbReference>
<dbReference type="GO" id="GO:0004181">
    <property type="term" value="F:metallocarboxypeptidase activity"/>
    <property type="evidence" value="ECO:0007669"/>
    <property type="project" value="InterPro"/>
</dbReference>
<organism evidence="5 6">
    <name type="scientific">Nocardiopsis mwathae</name>
    <dbReference type="NCBI Taxonomy" id="1472723"/>
    <lineage>
        <taxon>Bacteria</taxon>
        <taxon>Bacillati</taxon>
        <taxon>Actinomycetota</taxon>
        <taxon>Actinomycetes</taxon>
        <taxon>Streptosporangiales</taxon>
        <taxon>Nocardiopsidaceae</taxon>
        <taxon>Nocardiopsis</taxon>
    </lineage>
</organism>
<evidence type="ECO:0000313" key="5">
    <source>
        <dbReference type="EMBL" id="MBB6171593.1"/>
    </source>
</evidence>
<evidence type="ECO:0000256" key="1">
    <source>
        <dbReference type="PROSITE-ProRule" id="PRU01379"/>
    </source>
</evidence>
<evidence type="ECO:0000256" key="2">
    <source>
        <dbReference type="SAM" id="MobiDB-lite"/>
    </source>
</evidence>
<accession>A0A7W9YG93</accession>
<comment type="similarity">
    <text evidence="1">Belongs to the peptidase M14 family.</text>
</comment>
<dbReference type="PROSITE" id="PS52035">
    <property type="entry name" value="PEPTIDASE_M14"/>
    <property type="match status" value="1"/>
</dbReference>
<feature type="region of interest" description="Disordered" evidence="2">
    <location>
        <begin position="316"/>
        <end position="353"/>
    </location>
</feature>
<dbReference type="Gene3D" id="3.40.630.10">
    <property type="entry name" value="Zn peptidases"/>
    <property type="match status" value="1"/>
</dbReference>
<dbReference type="EMBL" id="JACHDS010000001">
    <property type="protein sequence ID" value="MBB6171593.1"/>
    <property type="molecule type" value="Genomic_DNA"/>
</dbReference>
<dbReference type="SMART" id="SM00631">
    <property type="entry name" value="Zn_pept"/>
    <property type="match status" value="1"/>
</dbReference>
<name>A0A7W9YG93_9ACTN</name>
<dbReference type="Pfam" id="PF00246">
    <property type="entry name" value="Peptidase_M14"/>
    <property type="match status" value="1"/>
</dbReference>
<feature type="chain" id="PRO_5031347686" description="Peptidase M14 domain-containing protein" evidence="3">
    <location>
        <begin position="30"/>
        <end position="353"/>
    </location>
</feature>
<comment type="caution">
    <text evidence="5">The sequence shown here is derived from an EMBL/GenBank/DDBJ whole genome shotgun (WGS) entry which is preliminary data.</text>
</comment>
<feature type="compositionally biased region" description="Basic and acidic residues" evidence="2">
    <location>
        <begin position="339"/>
        <end position="353"/>
    </location>
</feature>
<proteinExistence type="inferred from homology"/>
<protein>
    <recommendedName>
        <fullName evidence="4">Peptidase M14 domain-containing protein</fullName>
    </recommendedName>
</protein>
<evidence type="ECO:0000256" key="3">
    <source>
        <dbReference type="SAM" id="SignalP"/>
    </source>
</evidence>
<feature type="compositionally biased region" description="Basic and acidic residues" evidence="2">
    <location>
        <begin position="144"/>
        <end position="184"/>
    </location>
</feature>
<feature type="region of interest" description="Disordered" evidence="2">
    <location>
        <begin position="25"/>
        <end position="46"/>
    </location>
</feature>
<evidence type="ECO:0000313" key="6">
    <source>
        <dbReference type="Proteomes" id="UP000546642"/>
    </source>
</evidence>
<feature type="region of interest" description="Disordered" evidence="2">
    <location>
        <begin position="144"/>
        <end position="185"/>
    </location>
</feature>
<reference evidence="5 6" key="1">
    <citation type="submission" date="2020-08" db="EMBL/GenBank/DDBJ databases">
        <title>Sequencing the genomes of 1000 actinobacteria strains.</title>
        <authorList>
            <person name="Klenk H.-P."/>
        </authorList>
    </citation>
    <scope>NUCLEOTIDE SEQUENCE [LARGE SCALE GENOMIC DNA]</scope>
    <source>
        <strain evidence="5 6">DSM 46659</strain>
    </source>
</reference>
<keyword evidence="6" id="KW-1185">Reference proteome</keyword>
<feature type="active site" description="Proton donor/acceptor" evidence="1">
    <location>
        <position position="287"/>
    </location>
</feature>
<keyword evidence="3" id="KW-0732">Signal</keyword>
<gene>
    <name evidence="5" type="ORF">HNR23_001653</name>
</gene>